<dbReference type="SUPFAM" id="SSF90188">
    <property type="entry name" value="Somatomedin B domain"/>
    <property type="match status" value="1"/>
</dbReference>
<keyword evidence="3" id="KW-0325">Glycoprotein</keyword>
<keyword evidence="6" id="KW-1185">Reference proteome</keyword>
<dbReference type="InterPro" id="IPR001212">
    <property type="entry name" value="Somatomedin_B_dom"/>
</dbReference>
<dbReference type="PANTHER" id="PTHR20920:SF5">
    <property type="entry name" value="SMB DOMAIN-CONTAINING PROTEIN"/>
    <property type="match status" value="1"/>
</dbReference>
<organism evidence="6 7">
    <name type="scientific">Setaria digitata</name>
    <dbReference type="NCBI Taxonomy" id="48799"/>
    <lineage>
        <taxon>Eukaryota</taxon>
        <taxon>Metazoa</taxon>
        <taxon>Ecdysozoa</taxon>
        <taxon>Nematoda</taxon>
        <taxon>Chromadorea</taxon>
        <taxon>Rhabditida</taxon>
        <taxon>Spirurina</taxon>
        <taxon>Spiruromorpha</taxon>
        <taxon>Filarioidea</taxon>
        <taxon>Setariidae</taxon>
        <taxon>Setaria</taxon>
    </lineage>
</organism>
<feature type="chain" id="PRO_5036793536" evidence="4">
    <location>
        <begin position="28"/>
        <end position="472"/>
    </location>
</feature>
<dbReference type="Gene3D" id="4.10.410.20">
    <property type="match status" value="1"/>
</dbReference>
<dbReference type="InterPro" id="IPR036383">
    <property type="entry name" value="TSP1_rpt_sf"/>
</dbReference>
<name>A0A915PP09_9BILA</name>
<evidence type="ECO:0000313" key="7">
    <source>
        <dbReference type="WBParaSite" id="sdigi.contig206.g6107.t1"/>
    </source>
</evidence>
<evidence type="ECO:0000256" key="1">
    <source>
        <dbReference type="ARBA" id="ARBA00022729"/>
    </source>
</evidence>
<feature type="signal peptide" evidence="4">
    <location>
        <begin position="1"/>
        <end position="27"/>
    </location>
</feature>
<dbReference type="Pfam" id="PF19028">
    <property type="entry name" value="TSP1_spondin"/>
    <property type="match status" value="1"/>
</dbReference>
<reference evidence="7" key="1">
    <citation type="submission" date="2022-11" db="UniProtKB">
        <authorList>
            <consortium name="WormBaseParasite"/>
        </authorList>
    </citation>
    <scope>IDENTIFICATION</scope>
</reference>
<keyword evidence="1 4" id="KW-0732">Signal</keyword>
<dbReference type="WBParaSite" id="sdigi.contig206.g6107.t1">
    <property type="protein sequence ID" value="sdigi.contig206.g6107.t1"/>
    <property type="gene ID" value="sdigi.contig206.g6107"/>
</dbReference>
<keyword evidence="2" id="KW-1015">Disulfide bond</keyword>
<dbReference type="InterPro" id="IPR036024">
    <property type="entry name" value="Somatomedin_B-like_dom_sf"/>
</dbReference>
<feature type="domain" description="SMB" evidence="5">
    <location>
        <begin position="199"/>
        <end position="219"/>
    </location>
</feature>
<sequence length="472" mass="54165">MLIGASECITTLLYILVTLVAVTHTGCYQRQLCCLGRNLTCIAVEDEINHPPMKIRRQRSQKGQKDRWFPTVYDRKMNRIGKLVLRDLIALDGVGLEALSNHEFEGYLNSQKEQLQLEELPSNTMVASPVHNQLIFGEPFYSSEQQQEKTDYYQRHRLIRYSLLNRYIPLVVKDSLGNTWPNTASRFAFLKNTAYDNFCYCDEKCVTSGDCCSDYAITCPRVFLLSKTTDCTVSEWSIWSHCVPDQGNCKIGIRTRKRNIERKPKHGGMECPSLVEKMSCFKECAQQKRRHQPEIAPVALILDYSYNKTREGFSRDHNHQEAFDKGKELYYYCAIYELGWVNSNCIDKTVILKLRTGSSICVECQPEAQLHHNIAASFTRIRNIFRDATRDENSANLLSSADYFHYRCTSDLNNGESGFWKLIGPKSCNGIWKRLKGGSELLFRFSTVTLRKVAIKTFKKSGLSCVKLKSTC</sequence>
<dbReference type="PROSITE" id="PS50092">
    <property type="entry name" value="TSP1"/>
    <property type="match status" value="1"/>
</dbReference>
<dbReference type="Pfam" id="PF01033">
    <property type="entry name" value="Somatomedin_B"/>
    <property type="match status" value="1"/>
</dbReference>
<dbReference type="InterPro" id="IPR000884">
    <property type="entry name" value="TSP1_rpt"/>
</dbReference>
<accession>A0A915PP09</accession>
<dbReference type="SUPFAM" id="SSF82895">
    <property type="entry name" value="TSP-1 type 1 repeat"/>
    <property type="match status" value="1"/>
</dbReference>
<dbReference type="AlphaFoldDB" id="A0A915PP09"/>
<evidence type="ECO:0000256" key="2">
    <source>
        <dbReference type="ARBA" id="ARBA00023157"/>
    </source>
</evidence>
<dbReference type="PANTHER" id="PTHR20920">
    <property type="entry name" value="RPE-SPONDIN"/>
    <property type="match status" value="1"/>
</dbReference>
<dbReference type="InterPro" id="IPR039942">
    <property type="entry name" value="SBSPO"/>
</dbReference>
<dbReference type="InterPro" id="IPR056801">
    <property type="entry name" value="SBSPON_C"/>
</dbReference>
<proteinExistence type="predicted"/>
<dbReference type="InterPro" id="IPR044004">
    <property type="entry name" value="TSP1_spondin_dom"/>
</dbReference>
<evidence type="ECO:0000256" key="3">
    <source>
        <dbReference type="ARBA" id="ARBA00023180"/>
    </source>
</evidence>
<protein>
    <submittedName>
        <fullName evidence="7">SMB domain-containing protein</fullName>
    </submittedName>
</protein>
<dbReference type="PROSITE" id="PS00524">
    <property type="entry name" value="SMB_1"/>
    <property type="match status" value="1"/>
</dbReference>
<evidence type="ECO:0000259" key="5">
    <source>
        <dbReference type="PROSITE" id="PS00524"/>
    </source>
</evidence>
<dbReference type="Gene3D" id="2.20.100.10">
    <property type="entry name" value="Thrombospondin type-1 (TSP1) repeat"/>
    <property type="match status" value="1"/>
</dbReference>
<dbReference type="Pfam" id="PF25031">
    <property type="entry name" value="SBSPON_C"/>
    <property type="match status" value="2"/>
</dbReference>
<evidence type="ECO:0000256" key="4">
    <source>
        <dbReference type="SAM" id="SignalP"/>
    </source>
</evidence>
<evidence type="ECO:0000313" key="6">
    <source>
        <dbReference type="Proteomes" id="UP000887581"/>
    </source>
</evidence>
<dbReference type="Proteomes" id="UP000887581">
    <property type="component" value="Unplaced"/>
</dbReference>